<sequence>FFLNTKKPRISSSPKSRTQKADPSPENPSRVTLFSSSFSVQNSGVSISIFDRPCERIGRSPL</sequence>
<feature type="non-terminal residue" evidence="2">
    <location>
        <position position="1"/>
    </location>
</feature>
<reference evidence="2" key="1">
    <citation type="submission" date="2015-12" db="EMBL/GenBank/DDBJ databases">
        <title>Gene expression during late stages of embryo sac development: a critical building block for successful pollen-pistil interactions.</title>
        <authorList>
            <person name="Liu Y."/>
            <person name="Joly V."/>
            <person name="Sabar M."/>
            <person name="Matton D.P."/>
        </authorList>
    </citation>
    <scope>NUCLEOTIDE SEQUENCE</scope>
</reference>
<evidence type="ECO:0000313" key="2">
    <source>
        <dbReference type="EMBL" id="JAP09570.1"/>
    </source>
</evidence>
<evidence type="ECO:0000256" key="1">
    <source>
        <dbReference type="SAM" id="MobiDB-lite"/>
    </source>
</evidence>
<name>A0A0V0GMT3_SOLCH</name>
<dbReference type="AlphaFoldDB" id="A0A0V0GMT3"/>
<proteinExistence type="predicted"/>
<dbReference type="EMBL" id="GEDG01034764">
    <property type="protein sequence ID" value="JAP09570.1"/>
    <property type="molecule type" value="Transcribed_RNA"/>
</dbReference>
<organism evidence="2">
    <name type="scientific">Solanum chacoense</name>
    <name type="common">Chaco potato</name>
    <dbReference type="NCBI Taxonomy" id="4108"/>
    <lineage>
        <taxon>Eukaryota</taxon>
        <taxon>Viridiplantae</taxon>
        <taxon>Streptophyta</taxon>
        <taxon>Embryophyta</taxon>
        <taxon>Tracheophyta</taxon>
        <taxon>Spermatophyta</taxon>
        <taxon>Magnoliopsida</taxon>
        <taxon>eudicotyledons</taxon>
        <taxon>Gunneridae</taxon>
        <taxon>Pentapetalae</taxon>
        <taxon>asterids</taxon>
        <taxon>lamiids</taxon>
        <taxon>Solanales</taxon>
        <taxon>Solanaceae</taxon>
        <taxon>Solanoideae</taxon>
        <taxon>Solaneae</taxon>
        <taxon>Solanum</taxon>
    </lineage>
</organism>
<protein>
    <submittedName>
        <fullName evidence="2">Putative ovule protein</fullName>
    </submittedName>
</protein>
<feature type="region of interest" description="Disordered" evidence="1">
    <location>
        <begin position="1"/>
        <end position="32"/>
    </location>
</feature>
<accession>A0A0V0GMT3</accession>